<dbReference type="NCBIfam" id="NF005491">
    <property type="entry name" value="PRK07105.1"/>
    <property type="match status" value="1"/>
</dbReference>
<dbReference type="Proteomes" id="UP000824106">
    <property type="component" value="Unassembled WGS sequence"/>
</dbReference>
<dbReference type="GO" id="GO:0008478">
    <property type="term" value="F:pyridoxal kinase activity"/>
    <property type="evidence" value="ECO:0007669"/>
    <property type="project" value="UniProtKB-EC"/>
</dbReference>
<comment type="caution">
    <text evidence="7">The sequence shown here is derived from an EMBL/GenBank/DDBJ whole genome shotgun (WGS) entry which is preliminary data.</text>
</comment>
<dbReference type="GO" id="GO:0005829">
    <property type="term" value="C:cytosol"/>
    <property type="evidence" value="ECO:0007669"/>
    <property type="project" value="TreeGrafter"/>
</dbReference>
<dbReference type="InterPro" id="IPR029056">
    <property type="entry name" value="Ribokinase-like"/>
</dbReference>
<evidence type="ECO:0000256" key="4">
    <source>
        <dbReference type="ARBA" id="ARBA00022777"/>
    </source>
</evidence>
<evidence type="ECO:0000313" key="8">
    <source>
        <dbReference type="Proteomes" id="UP000824106"/>
    </source>
</evidence>
<evidence type="ECO:0000313" key="7">
    <source>
        <dbReference type="EMBL" id="HIZ70446.1"/>
    </source>
</evidence>
<keyword evidence="5" id="KW-0067">ATP-binding</keyword>
<reference evidence="7" key="2">
    <citation type="submission" date="2021-04" db="EMBL/GenBank/DDBJ databases">
        <authorList>
            <person name="Gilroy R."/>
        </authorList>
    </citation>
    <scope>NUCLEOTIDE SEQUENCE</scope>
    <source>
        <strain evidence="7">CHK169-4300</strain>
    </source>
</reference>
<dbReference type="Gene3D" id="3.40.1190.20">
    <property type="match status" value="1"/>
</dbReference>
<dbReference type="GO" id="GO:0009443">
    <property type="term" value="P:pyridoxal 5'-phosphate salvage"/>
    <property type="evidence" value="ECO:0007669"/>
    <property type="project" value="InterPro"/>
</dbReference>
<keyword evidence="3" id="KW-0547">Nucleotide-binding</keyword>
<keyword evidence="4 7" id="KW-0418">Kinase</keyword>
<evidence type="ECO:0000256" key="5">
    <source>
        <dbReference type="ARBA" id="ARBA00022840"/>
    </source>
</evidence>
<feature type="domain" description="Pyridoxamine kinase/Phosphomethylpyrimidine kinase" evidence="6">
    <location>
        <begin position="90"/>
        <end position="274"/>
    </location>
</feature>
<dbReference type="PANTHER" id="PTHR10534">
    <property type="entry name" value="PYRIDOXAL KINASE"/>
    <property type="match status" value="1"/>
</dbReference>
<keyword evidence="2 7" id="KW-0808">Transferase</keyword>
<evidence type="ECO:0000256" key="2">
    <source>
        <dbReference type="ARBA" id="ARBA00022679"/>
    </source>
</evidence>
<dbReference type="InterPro" id="IPR013749">
    <property type="entry name" value="PM/HMP-P_kinase-1"/>
</dbReference>
<reference evidence="7" key="1">
    <citation type="journal article" date="2021" name="PeerJ">
        <title>Extensive microbial diversity within the chicken gut microbiome revealed by metagenomics and culture.</title>
        <authorList>
            <person name="Gilroy R."/>
            <person name="Ravi A."/>
            <person name="Getino M."/>
            <person name="Pursley I."/>
            <person name="Horton D.L."/>
            <person name="Alikhan N.F."/>
            <person name="Baker D."/>
            <person name="Gharbi K."/>
            <person name="Hall N."/>
            <person name="Watson M."/>
            <person name="Adriaenssens E.M."/>
            <person name="Foster-Nyarko E."/>
            <person name="Jarju S."/>
            <person name="Secka A."/>
            <person name="Antonio M."/>
            <person name="Oren A."/>
            <person name="Chaudhuri R.R."/>
            <person name="La Ragione R."/>
            <person name="Hildebrand F."/>
            <person name="Pallen M.J."/>
        </authorList>
    </citation>
    <scope>NUCLEOTIDE SEQUENCE</scope>
    <source>
        <strain evidence="7">CHK169-4300</strain>
    </source>
</reference>
<sequence>MNENKDILEIGVSTIMSEQVLVINDLPGVAKVAGMSNLPILEAAQFEVALLPTLILSTHTLGYPGLVKHYLNEAFDDILDHWYDLKVQFKGCLTGYFADSQQITTTIDYLEKIDYSMPVIIDPIMADFGKLYDGFSEDFPEKFRKLVKYADIIVPNLTEACLITDYPYSEDLGPKDYPEIAQRLCDLGAKNVVLTSVFQDETKREEETGYYVYAEGVEPYYHMHKKENTWFKGIGDISVSLITAYYLLGDSVQEAVIKSSDYIEEAIRHSLTVDRDPKLGIYFEPIIPEFSKDIDEMRKQNK</sequence>
<evidence type="ECO:0000256" key="3">
    <source>
        <dbReference type="ARBA" id="ARBA00022741"/>
    </source>
</evidence>
<evidence type="ECO:0000259" key="6">
    <source>
        <dbReference type="Pfam" id="PF08543"/>
    </source>
</evidence>
<protein>
    <recommendedName>
        <fullName evidence="1">pyridoxal kinase</fullName>
        <ecNumber evidence="1">2.7.1.35</ecNumber>
    </recommendedName>
</protein>
<gene>
    <name evidence="7" type="ORF">H9808_01570</name>
</gene>
<accession>A0A9D2JX17</accession>
<dbReference type="PANTHER" id="PTHR10534:SF2">
    <property type="entry name" value="PYRIDOXAL KINASE"/>
    <property type="match status" value="1"/>
</dbReference>
<dbReference type="SUPFAM" id="SSF53613">
    <property type="entry name" value="Ribokinase-like"/>
    <property type="match status" value="1"/>
</dbReference>
<dbReference type="InterPro" id="IPR004625">
    <property type="entry name" value="PyrdxlKinase"/>
</dbReference>
<dbReference type="EMBL" id="DXAZ01000020">
    <property type="protein sequence ID" value="HIZ70446.1"/>
    <property type="molecule type" value="Genomic_DNA"/>
</dbReference>
<proteinExistence type="predicted"/>
<dbReference type="GO" id="GO:0005524">
    <property type="term" value="F:ATP binding"/>
    <property type="evidence" value="ECO:0007669"/>
    <property type="project" value="UniProtKB-KW"/>
</dbReference>
<dbReference type="Pfam" id="PF08543">
    <property type="entry name" value="Phos_pyr_kin"/>
    <property type="match status" value="1"/>
</dbReference>
<name>A0A9D2JX17_9LACT</name>
<evidence type="ECO:0000256" key="1">
    <source>
        <dbReference type="ARBA" id="ARBA00012104"/>
    </source>
</evidence>
<organism evidence="7 8">
    <name type="scientific">Candidatus Atopostipes pullistercoris</name>
    <dbReference type="NCBI Taxonomy" id="2838467"/>
    <lineage>
        <taxon>Bacteria</taxon>
        <taxon>Bacillati</taxon>
        <taxon>Bacillota</taxon>
        <taxon>Bacilli</taxon>
        <taxon>Lactobacillales</taxon>
        <taxon>Carnobacteriaceae</taxon>
        <taxon>Atopostipes</taxon>
    </lineage>
</organism>
<dbReference type="EC" id="2.7.1.35" evidence="1"/>
<dbReference type="AlphaFoldDB" id="A0A9D2JX17"/>